<dbReference type="HOGENOM" id="CLU_1210436_0_0_1"/>
<dbReference type="Proteomes" id="UP000054097">
    <property type="component" value="Unassembled WGS sequence"/>
</dbReference>
<gene>
    <name evidence="1" type="ORF">M408DRAFT_28845</name>
</gene>
<dbReference type="AlphaFoldDB" id="A0A0C3AQG3"/>
<dbReference type="EMBL" id="KN824359">
    <property type="protein sequence ID" value="KIM22299.1"/>
    <property type="molecule type" value="Genomic_DNA"/>
</dbReference>
<evidence type="ECO:0000313" key="1">
    <source>
        <dbReference type="EMBL" id="KIM22299.1"/>
    </source>
</evidence>
<keyword evidence="2" id="KW-1185">Reference proteome</keyword>
<proteinExistence type="predicted"/>
<sequence length="196" mass="22581">MISSEQLEELLKNPSFLPQLNTLHYSKSGILDTLLTGRKIVRLSGAVDPTTWTERYPNKKSITHLSVHTYRRILNSPGGITQFCNLQHLGTLFFDFGDGDSRNQNLAVIDHVFNSIMDLKLLSSIDGAANFVDIYGDPWDEDLWARLESAHPKLRKVFLSGSRCAWVRRESSQLWKRHEIPHYTSWDIVTDRFEHI</sequence>
<reference evidence="2" key="2">
    <citation type="submission" date="2015-01" db="EMBL/GenBank/DDBJ databases">
        <title>Evolutionary Origins and Diversification of the Mycorrhizal Mutualists.</title>
        <authorList>
            <consortium name="DOE Joint Genome Institute"/>
            <consortium name="Mycorrhizal Genomics Consortium"/>
            <person name="Kohler A."/>
            <person name="Kuo A."/>
            <person name="Nagy L.G."/>
            <person name="Floudas D."/>
            <person name="Copeland A."/>
            <person name="Barry K.W."/>
            <person name="Cichocki N."/>
            <person name="Veneault-Fourrey C."/>
            <person name="LaButti K."/>
            <person name="Lindquist E.A."/>
            <person name="Lipzen A."/>
            <person name="Lundell T."/>
            <person name="Morin E."/>
            <person name="Murat C."/>
            <person name="Riley R."/>
            <person name="Ohm R."/>
            <person name="Sun H."/>
            <person name="Tunlid A."/>
            <person name="Henrissat B."/>
            <person name="Grigoriev I.V."/>
            <person name="Hibbett D.S."/>
            <person name="Martin F."/>
        </authorList>
    </citation>
    <scope>NUCLEOTIDE SEQUENCE [LARGE SCALE GENOMIC DNA]</scope>
    <source>
        <strain evidence="2">MAFF 305830</strain>
    </source>
</reference>
<reference evidence="1 2" key="1">
    <citation type="submission" date="2014-04" db="EMBL/GenBank/DDBJ databases">
        <authorList>
            <consortium name="DOE Joint Genome Institute"/>
            <person name="Kuo A."/>
            <person name="Zuccaro A."/>
            <person name="Kohler A."/>
            <person name="Nagy L.G."/>
            <person name="Floudas D."/>
            <person name="Copeland A."/>
            <person name="Barry K.W."/>
            <person name="Cichocki N."/>
            <person name="Veneault-Fourrey C."/>
            <person name="LaButti K."/>
            <person name="Lindquist E.A."/>
            <person name="Lipzen A."/>
            <person name="Lundell T."/>
            <person name="Morin E."/>
            <person name="Murat C."/>
            <person name="Sun H."/>
            <person name="Tunlid A."/>
            <person name="Henrissat B."/>
            <person name="Grigoriev I.V."/>
            <person name="Hibbett D.S."/>
            <person name="Martin F."/>
            <person name="Nordberg H.P."/>
            <person name="Cantor M.N."/>
            <person name="Hua S.X."/>
        </authorList>
    </citation>
    <scope>NUCLEOTIDE SEQUENCE [LARGE SCALE GENOMIC DNA]</scope>
    <source>
        <strain evidence="1 2">MAFF 305830</strain>
    </source>
</reference>
<protein>
    <submittedName>
        <fullName evidence="1">Uncharacterized protein</fullName>
    </submittedName>
</protein>
<name>A0A0C3AQG3_SERVB</name>
<organism evidence="1 2">
    <name type="scientific">Serendipita vermifera MAFF 305830</name>
    <dbReference type="NCBI Taxonomy" id="933852"/>
    <lineage>
        <taxon>Eukaryota</taxon>
        <taxon>Fungi</taxon>
        <taxon>Dikarya</taxon>
        <taxon>Basidiomycota</taxon>
        <taxon>Agaricomycotina</taxon>
        <taxon>Agaricomycetes</taxon>
        <taxon>Sebacinales</taxon>
        <taxon>Serendipitaceae</taxon>
        <taxon>Serendipita</taxon>
    </lineage>
</organism>
<accession>A0A0C3AQG3</accession>
<evidence type="ECO:0000313" key="2">
    <source>
        <dbReference type="Proteomes" id="UP000054097"/>
    </source>
</evidence>